<gene>
    <name evidence="2" type="ORF">AWC04_11085</name>
</gene>
<evidence type="ECO:0000259" key="1">
    <source>
        <dbReference type="PROSITE" id="PS51787"/>
    </source>
</evidence>
<reference evidence="2 3" key="1">
    <citation type="submission" date="2016-01" db="EMBL/GenBank/DDBJ databases">
        <title>The new phylogeny of the genus Mycobacterium.</title>
        <authorList>
            <person name="Tarcisio F."/>
            <person name="Conor M."/>
            <person name="Antonella G."/>
            <person name="Elisabetta G."/>
            <person name="Giulia F.S."/>
            <person name="Sara T."/>
            <person name="Anna F."/>
            <person name="Clotilde B."/>
            <person name="Roberto B."/>
            <person name="Veronica D.S."/>
            <person name="Fabio R."/>
            <person name="Monica P."/>
            <person name="Olivier J."/>
            <person name="Enrico T."/>
            <person name="Nicola S."/>
        </authorList>
    </citation>
    <scope>NUCLEOTIDE SEQUENCE [LARGE SCALE GENOMIC DNA]</scope>
    <source>
        <strain evidence="2 3">DSM 44179</strain>
    </source>
</reference>
<dbReference type="AlphaFoldDB" id="A0A1X1RD51"/>
<dbReference type="InterPro" id="IPR046336">
    <property type="entry name" value="Lon_prtase_N_sf"/>
</dbReference>
<keyword evidence="2" id="KW-0378">Hydrolase</keyword>
<dbReference type="InterPro" id="IPR015947">
    <property type="entry name" value="PUA-like_sf"/>
</dbReference>
<dbReference type="PROSITE" id="PS51787">
    <property type="entry name" value="LON_N"/>
    <property type="match status" value="1"/>
</dbReference>
<evidence type="ECO:0000313" key="3">
    <source>
        <dbReference type="Proteomes" id="UP000193484"/>
    </source>
</evidence>
<dbReference type="EMBL" id="LQOJ01000039">
    <property type="protein sequence ID" value="ORV03240.1"/>
    <property type="molecule type" value="Genomic_DNA"/>
</dbReference>
<dbReference type="SUPFAM" id="SSF88697">
    <property type="entry name" value="PUA domain-like"/>
    <property type="match status" value="1"/>
</dbReference>
<feature type="domain" description="Lon N-terminal" evidence="1">
    <location>
        <begin position="1"/>
        <end position="194"/>
    </location>
</feature>
<dbReference type="PANTHER" id="PTHR46732">
    <property type="entry name" value="ATP-DEPENDENT PROTEASE LA (LON) DOMAIN PROTEIN"/>
    <property type="match status" value="1"/>
</dbReference>
<dbReference type="RefSeq" id="WP_109750515.1">
    <property type="nucleotide sequence ID" value="NZ_AP022603.1"/>
</dbReference>
<dbReference type="PANTHER" id="PTHR46732:SF8">
    <property type="entry name" value="ATP-DEPENDENT PROTEASE LA (LON) DOMAIN PROTEIN"/>
    <property type="match status" value="1"/>
</dbReference>
<dbReference type="OrthoDB" id="25394at2"/>
<dbReference type="InterPro" id="IPR003111">
    <property type="entry name" value="Lon_prtase_N"/>
</dbReference>
<dbReference type="Proteomes" id="UP000193484">
    <property type="component" value="Unassembled WGS sequence"/>
</dbReference>
<accession>A0A1X1RD51</accession>
<comment type="caution">
    <text evidence="2">The sequence shown here is derived from an EMBL/GenBank/DDBJ whole genome shotgun (WGS) entry which is preliminary data.</text>
</comment>
<evidence type="ECO:0000313" key="2">
    <source>
        <dbReference type="EMBL" id="ORV03240.1"/>
    </source>
</evidence>
<dbReference type="GO" id="GO:0008233">
    <property type="term" value="F:peptidase activity"/>
    <property type="evidence" value="ECO:0007669"/>
    <property type="project" value="UniProtKB-KW"/>
</dbReference>
<name>A0A1X1RD51_MYCFA</name>
<dbReference type="STRING" id="1793.AWC04_11085"/>
<keyword evidence="2" id="KW-0645">Protease</keyword>
<dbReference type="Gene3D" id="2.30.130.40">
    <property type="entry name" value="LON domain-like"/>
    <property type="match status" value="1"/>
</dbReference>
<dbReference type="GO" id="GO:0006508">
    <property type="term" value="P:proteolysis"/>
    <property type="evidence" value="ECO:0007669"/>
    <property type="project" value="UniProtKB-KW"/>
</dbReference>
<keyword evidence="3" id="KW-1185">Reference proteome</keyword>
<dbReference type="Pfam" id="PF02190">
    <property type="entry name" value="LON_substr_bdg"/>
    <property type="match status" value="1"/>
</dbReference>
<sequence length="203" mass="21638">MFPLQSALLPGELLPLRIFEPRYSALVADCLAAADPVFGVVLISRGREVGGGDSRCEVGALARIVEHTAVGGGRYQLRAVMAERIRVRRWLPDDPYPRAEIDPWPDEPGEVVPSDMLALQDEIWALLGDLAAARGLTLPARDEVFAGLPEQDGPRLFALAAGVPIGPADKYAVLAAPGPVPRMAALRDAVATAAALLAFESQR</sequence>
<proteinExistence type="predicted"/>
<protein>
    <submittedName>
        <fullName evidence="2">ATP-dependent protease</fullName>
    </submittedName>
</protein>
<dbReference type="SMART" id="SM00464">
    <property type="entry name" value="LON"/>
    <property type="match status" value="1"/>
</dbReference>
<organism evidence="2 3">
    <name type="scientific">Mycolicibacterium fallax</name>
    <name type="common">Mycobacterium fallax</name>
    <dbReference type="NCBI Taxonomy" id="1793"/>
    <lineage>
        <taxon>Bacteria</taxon>
        <taxon>Bacillati</taxon>
        <taxon>Actinomycetota</taxon>
        <taxon>Actinomycetes</taxon>
        <taxon>Mycobacteriales</taxon>
        <taxon>Mycobacteriaceae</taxon>
        <taxon>Mycolicibacterium</taxon>
    </lineage>
</organism>